<keyword evidence="4" id="KW-0460">Magnesium</keyword>
<dbReference type="CDD" id="cd04453">
    <property type="entry name" value="S1_RNase_E"/>
    <property type="match status" value="1"/>
</dbReference>
<dbReference type="InterPro" id="IPR012340">
    <property type="entry name" value="NA-bd_OB-fold"/>
</dbReference>
<evidence type="ECO:0000256" key="5">
    <source>
        <dbReference type="ARBA" id="ARBA00022884"/>
    </source>
</evidence>
<dbReference type="AlphaFoldDB" id="A0A1G9WYI8"/>
<dbReference type="Gene3D" id="2.40.50.140">
    <property type="entry name" value="Nucleic acid-binding proteins"/>
    <property type="match status" value="1"/>
</dbReference>
<dbReference type="Proteomes" id="UP000198901">
    <property type="component" value="Unassembled WGS sequence"/>
</dbReference>
<accession>A0A1G9WYI8</accession>
<organism evidence="7 8">
    <name type="scientific">Siphonobacter aquaeclarae</name>
    <dbReference type="NCBI Taxonomy" id="563176"/>
    <lineage>
        <taxon>Bacteria</taxon>
        <taxon>Pseudomonadati</taxon>
        <taxon>Bacteroidota</taxon>
        <taxon>Cytophagia</taxon>
        <taxon>Cytophagales</taxon>
        <taxon>Cytophagaceae</taxon>
        <taxon>Siphonobacter</taxon>
    </lineage>
</organism>
<evidence type="ECO:0000256" key="3">
    <source>
        <dbReference type="ARBA" id="ARBA00022801"/>
    </source>
</evidence>
<dbReference type="Pfam" id="PF10150">
    <property type="entry name" value="RNase_E_G"/>
    <property type="match status" value="1"/>
</dbReference>
<keyword evidence="2" id="KW-0479">Metal-binding</keyword>
<dbReference type="PANTHER" id="PTHR30001:SF0">
    <property type="entry name" value="RIBONUCLEASE G"/>
    <property type="match status" value="1"/>
</dbReference>
<keyword evidence="8" id="KW-1185">Reference proteome</keyword>
<evidence type="ECO:0000256" key="4">
    <source>
        <dbReference type="ARBA" id="ARBA00022842"/>
    </source>
</evidence>
<dbReference type="NCBIfam" id="TIGR00757">
    <property type="entry name" value="RNaseEG"/>
    <property type="match status" value="1"/>
</dbReference>
<evidence type="ECO:0000256" key="2">
    <source>
        <dbReference type="ARBA" id="ARBA00022723"/>
    </source>
</evidence>
<evidence type="ECO:0000313" key="7">
    <source>
        <dbReference type="EMBL" id="SDM89527.1"/>
    </source>
</evidence>
<comment type="cofactor">
    <cofactor evidence="1">
        <name>Mg(2+)</name>
        <dbReference type="ChEBI" id="CHEBI:18420"/>
    </cofactor>
</comment>
<dbReference type="SUPFAM" id="SSF50249">
    <property type="entry name" value="Nucleic acid-binding proteins"/>
    <property type="match status" value="1"/>
</dbReference>
<dbReference type="EMBL" id="FNGS01000010">
    <property type="protein sequence ID" value="SDM89527.1"/>
    <property type="molecule type" value="Genomic_DNA"/>
</dbReference>
<dbReference type="GO" id="GO:0006364">
    <property type="term" value="P:rRNA processing"/>
    <property type="evidence" value="ECO:0007669"/>
    <property type="project" value="TreeGrafter"/>
</dbReference>
<evidence type="ECO:0000259" key="6">
    <source>
        <dbReference type="SMART" id="SM00316"/>
    </source>
</evidence>
<dbReference type="GO" id="GO:0004540">
    <property type="term" value="F:RNA nuclease activity"/>
    <property type="evidence" value="ECO:0007669"/>
    <property type="project" value="InterPro"/>
</dbReference>
<sequence>MSNELVINSTPKGDRIALLQDKRIVEYHFEESEEHFSVGDIYLGTVKKLVTGLNAAFIDIGYEKDAFLHYLDLGHNINSLNKFTKDVIAKRTSDGMLNGFEMEPEIDKHGKIDKVLAKNAPILVQVVKEPISTKGPRLSCDISIAGRFLVLVPFGHSINISKKITSKQERQRLHRLVQGIKPPNFGVIIRTVAEGKESEEIELDLRSLLAKWDAGTKALRDARPRDKIIGEMSRATSIMRDMLNDNFDSITLDNKEMYEEVRSYVQQIAPEKQNIVRFHQGKNKVFEQFGIEKQLKMLFGRSVSLPGGGYLIIEHTEALHVIDVNSGNKSNQEESQEDTAINVNIEAAKEIARQLRLRDMGGIIVIDFIDMKKPENKKQIYDVMREEMKLDRSKFTILPLTKFGLMQITRQRVRPELNIQTHEVCPTCGGTGKITASIAVSDIVEQNVDYILSKQNEKGLRITLHPYLYSYFMNGFPSKRIRWWFKYKTWVNLIQDSSLGITEFHFYNKSGEPIEIHG</sequence>
<dbReference type="GO" id="GO:0016787">
    <property type="term" value="F:hydrolase activity"/>
    <property type="evidence" value="ECO:0007669"/>
    <property type="project" value="UniProtKB-KW"/>
</dbReference>
<dbReference type="SMART" id="SM00316">
    <property type="entry name" value="S1"/>
    <property type="match status" value="1"/>
</dbReference>
<dbReference type="RefSeq" id="WP_093208023.1">
    <property type="nucleotide sequence ID" value="NZ_FNGS01000010.1"/>
</dbReference>
<evidence type="ECO:0000256" key="1">
    <source>
        <dbReference type="ARBA" id="ARBA00001946"/>
    </source>
</evidence>
<keyword evidence="3" id="KW-0378">Hydrolase</keyword>
<feature type="domain" description="S1 motif" evidence="6">
    <location>
        <begin position="37"/>
        <end position="141"/>
    </location>
</feature>
<dbReference type="InterPro" id="IPR019307">
    <property type="entry name" value="RNA-bd_AU-1/RNase_E/G"/>
</dbReference>
<gene>
    <name evidence="7" type="ORF">SAMN04488090_4486</name>
</gene>
<dbReference type="InterPro" id="IPR004659">
    <property type="entry name" value="RNase_E/G"/>
</dbReference>
<proteinExistence type="predicted"/>
<dbReference type="PANTHER" id="PTHR30001">
    <property type="entry name" value="RIBONUCLEASE"/>
    <property type="match status" value="1"/>
</dbReference>
<dbReference type="OrthoDB" id="9804278at2"/>
<evidence type="ECO:0000313" key="8">
    <source>
        <dbReference type="Proteomes" id="UP000198901"/>
    </source>
</evidence>
<dbReference type="GO" id="GO:0005737">
    <property type="term" value="C:cytoplasm"/>
    <property type="evidence" value="ECO:0007669"/>
    <property type="project" value="TreeGrafter"/>
</dbReference>
<dbReference type="STRING" id="563176.SAMN04488090_4486"/>
<dbReference type="GO" id="GO:0003723">
    <property type="term" value="F:RNA binding"/>
    <property type="evidence" value="ECO:0007669"/>
    <property type="project" value="UniProtKB-KW"/>
</dbReference>
<reference evidence="7 8" key="1">
    <citation type="submission" date="2016-10" db="EMBL/GenBank/DDBJ databases">
        <authorList>
            <person name="de Groot N.N."/>
        </authorList>
    </citation>
    <scope>NUCLEOTIDE SEQUENCE [LARGE SCALE GENOMIC DNA]</scope>
    <source>
        <strain evidence="7 8">DSM 21668</strain>
    </source>
</reference>
<dbReference type="GO" id="GO:0046872">
    <property type="term" value="F:metal ion binding"/>
    <property type="evidence" value="ECO:0007669"/>
    <property type="project" value="UniProtKB-KW"/>
</dbReference>
<keyword evidence="5" id="KW-0694">RNA-binding</keyword>
<protein>
    <submittedName>
        <fullName evidence="7">Ribonuclease G</fullName>
    </submittedName>
</protein>
<name>A0A1G9WYI8_9BACT</name>
<dbReference type="InterPro" id="IPR003029">
    <property type="entry name" value="S1_domain"/>
</dbReference>